<sequence>MLMPNWMDPEYLLTWLGDWALWGTAAVVFIECGLLFPILPGDSLLFAVGLFIAHGTIDVPLWLACVILTVAAFLGNVSGYYIGRVLGTTLFTNPNARFLKPKYIEETHAFFEKYGPRALVMARFVPIVRTFITIVAGAGKMDPKKFFVWTGVGAVLWATGLTLLGHALGQVKFIHEHLESAILLIVLISVVPMVVEWFLARRRRAAALVTPVHAADLADAVSAPDAEDTADAPAAPKHTAGTHHSND</sequence>
<organism evidence="10 11">
    <name type="scientific">Kribbella steppae</name>
    <dbReference type="NCBI Taxonomy" id="2512223"/>
    <lineage>
        <taxon>Bacteria</taxon>
        <taxon>Bacillati</taxon>
        <taxon>Actinomycetota</taxon>
        <taxon>Actinomycetes</taxon>
        <taxon>Propionibacteriales</taxon>
        <taxon>Kribbellaceae</taxon>
        <taxon>Kribbella</taxon>
    </lineage>
</organism>
<dbReference type="InterPro" id="IPR032818">
    <property type="entry name" value="DedA-like"/>
</dbReference>
<evidence type="ECO:0000256" key="5">
    <source>
        <dbReference type="ARBA" id="ARBA00022989"/>
    </source>
</evidence>
<dbReference type="OrthoDB" id="9813426at2"/>
<evidence type="ECO:0000256" key="2">
    <source>
        <dbReference type="ARBA" id="ARBA00010792"/>
    </source>
</evidence>
<evidence type="ECO:0000259" key="9">
    <source>
        <dbReference type="Pfam" id="PF09335"/>
    </source>
</evidence>
<protein>
    <submittedName>
        <fullName evidence="10">Membrane-associated protein</fullName>
    </submittedName>
</protein>
<dbReference type="GO" id="GO:0005886">
    <property type="term" value="C:plasma membrane"/>
    <property type="evidence" value="ECO:0007669"/>
    <property type="project" value="UniProtKB-SubCell"/>
</dbReference>
<feature type="transmembrane region" description="Helical" evidence="7">
    <location>
        <begin position="20"/>
        <end position="53"/>
    </location>
</feature>
<feature type="transmembrane region" description="Helical" evidence="7">
    <location>
        <begin position="60"/>
        <end position="82"/>
    </location>
</feature>
<evidence type="ECO:0000256" key="3">
    <source>
        <dbReference type="ARBA" id="ARBA00022475"/>
    </source>
</evidence>
<evidence type="ECO:0000313" key="10">
    <source>
        <dbReference type="EMBL" id="TCO15414.1"/>
    </source>
</evidence>
<keyword evidence="6 7" id="KW-0472">Membrane</keyword>
<gene>
    <name evidence="10" type="ORF">EV652_12272</name>
</gene>
<evidence type="ECO:0000313" key="11">
    <source>
        <dbReference type="Proteomes" id="UP000294508"/>
    </source>
</evidence>
<evidence type="ECO:0000256" key="1">
    <source>
        <dbReference type="ARBA" id="ARBA00004651"/>
    </source>
</evidence>
<feature type="transmembrane region" description="Helical" evidence="7">
    <location>
        <begin position="120"/>
        <end position="139"/>
    </location>
</feature>
<dbReference type="EMBL" id="SLWN01000022">
    <property type="protein sequence ID" value="TCO15414.1"/>
    <property type="molecule type" value="Genomic_DNA"/>
</dbReference>
<dbReference type="PANTHER" id="PTHR30353">
    <property type="entry name" value="INNER MEMBRANE PROTEIN DEDA-RELATED"/>
    <property type="match status" value="1"/>
</dbReference>
<comment type="caution">
    <text evidence="10">The sequence shown here is derived from an EMBL/GenBank/DDBJ whole genome shotgun (WGS) entry which is preliminary data.</text>
</comment>
<keyword evidence="5 7" id="KW-1133">Transmembrane helix</keyword>
<proteinExistence type="inferred from homology"/>
<accession>A0A4R2GX28</accession>
<dbReference type="PANTHER" id="PTHR30353:SF0">
    <property type="entry name" value="TRANSMEMBRANE PROTEIN"/>
    <property type="match status" value="1"/>
</dbReference>
<evidence type="ECO:0000256" key="4">
    <source>
        <dbReference type="ARBA" id="ARBA00022692"/>
    </source>
</evidence>
<keyword evidence="11" id="KW-1185">Reference proteome</keyword>
<evidence type="ECO:0000256" key="6">
    <source>
        <dbReference type="ARBA" id="ARBA00023136"/>
    </source>
</evidence>
<name>A0A4R2GX28_9ACTN</name>
<dbReference type="Proteomes" id="UP000294508">
    <property type="component" value="Unassembled WGS sequence"/>
</dbReference>
<reference evidence="10 11" key="1">
    <citation type="journal article" date="2015" name="Stand. Genomic Sci.">
        <title>Genomic Encyclopedia of Bacterial and Archaeal Type Strains, Phase III: the genomes of soil and plant-associated and newly described type strains.</title>
        <authorList>
            <person name="Whitman W.B."/>
            <person name="Woyke T."/>
            <person name="Klenk H.P."/>
            <person name="Zhou Y."/>
            <person name="Lilburn T.G."/>
            <person name="Beck B.J."/>
            <person name="De Vos P."/>
            <person name="Vandamme P."/>
            <person name="Eisen J.A."/>
            <person name="Garrity G."/>
            <person name="Hugenholtz P."/>
            <person name="Kyrpides N.C."/>
        </authorList>
    </citation>
    <scope>NUCLEOTIDE SEQUENCE [LARGE SCALE GENOMIC DNA]</scope>
    <source>
        <strain evidence="10 11">VKM Ac-2572</strain>
    </source>
</reference>
<keyword evidence="3 7" id="KW-1003">Cell membrane</keyword>
<dbReference type="InterPro" id="IPR032816">
    <property type="entry name" value="VTT_dom"/>
</dbReference>
<feature type="region of interest" description="Disordered" evidence="8">
    <location>
        <begin position="224"/>
        <end position="247"/>
    </location>
</feature>
<dbReference type="Pfam" id="PF09335">
    <property type="entry name" value="VTT_dom"/>
    <property type="match status" value="1"/>
</dbReference>
<feature type="transmembrane region" description="Helical" evidence="7">
    <location>
        <begin position="180"/>
        <end position="199"/>
    </location>
</feature>
<keyword evidence="4 7" id="KW-0812">Transmembrane</keyword>
<feature type="transmembrane region" description="Helical" evidence="7">
    <location>
        <begin position="146"/>
        <end position="168"/>
    </location>
</feature>
<evidence type="ECO:0000256" key="7">
    <source>
        <dbReference type="RuleBase" id="RU367016"/>
    </source>
</evidence>
<comment type="similarity">
    <text evidence="2 7">Belongs to the DedA family.</text>
</comment>
<comment type="subcellular location">
    <subcellularLocation>
        <location evidence="1 7">Cell membrane</location>
        <topology evidence="1 7">Multi-pass membrane protein</topology>
    </subcellularLocation>
</comment>
<dbReference type="AlphaFoldDB" id="A0A4R2GX28"/>
<evidence type="ECO:0000256" key="8">
    <source>
        <dbReference type="SAM" id="MobiDB-lite"/>
    </source>
</evidence>
<feature type="domain" description="VTT" evidence="9">
    <location>
        <begin position="39"/>
        <end position="166"/>
    </location>
</feature>